<reference evidence="3" key="1">
    <citation type="submission" date="2022-09" db="EMBL/GenBank/DDBJ databases">
        <title>Actin cytoskeleton and complex cell architecture in an #Asgard archaeon.</title>
        <authorList>
            <person name="Ponce Toledo R.I."/>
            <person name="Schleper C."/>
            <person name="Rodrigues Oliveira T."/>
            <person name="Wollweber F."/>
            <person name="Xu J."/>
            <person name="Rittmann S."/>
            <person name="Klingl A."/>
            <person name="Pilhofer M."/>
        </authorList>
    </citation>
    <scope>NUCLEOTIDE SEQUENCE</scope>
    <source>
        <strain evidence="3">B-35</strain>
    </source>
</reference>
<organism evidence="3 4">
    <name type="scientific">Candidatus Lokiarchaeum ossiferum</name>
    <dbReference type="NCBI Taxonomy" id="2951803"/>
    <lineage>
        <taxon>Archaea</taxon>
        <taxon>Promethearchaeati</taxon>
        <taxon>Promethearchaeota</taxon>
        <taxon>Promethearchaeia</taxon>
        <taxon>Promethearchaeales</taxon>
        <taxon>Promethearchaeaceae</taxon>
        <taxon>Candidatus Lokiarchaeum</taxon>
    </lineage>
</organism>
<sequence length="249" mass="28766">MEIEKKVIFVGPPASGKSSIVLTTFGYVEPEVILRSSIEPTRGIDVSNFQWRNLQIGVFDLAGQELETWFKRENEYIFPATDELLIIFDCRHSKRKILELVEQLNTIVSRYDIPFVYVLLHKIDLIPSDKKREKKISTIRLAIEKKFGKDKIRVFGTSILPDFYKGFQFTLNYVLSSLQISVTSSRVQHGSELVSMKLLPDDKIDVNLEDDGLAEIPENSPKQDKEKIGFQENLDEELNPEDNERIWQD</sequence>
<evidence type="ECO:0008006" key="5">
    <source>
        <dbReference type="Google" id="ProtNLM"/>
    </source>
</evidence>
<dbReference type="Proteomes" id="UP001208689">
    <property type="component" value="Chromosome"/>
</dbReference>
<evidence type="ECO:0000256" key="1">
    <source>
        <dbReference type="ARBA" id="ARBA00022741"/>
    </source>
</evidence>
<dbReference type="Gene3D" id="3.40.50.300">
    <property type="entry name" value="P-loop containing nucleotide triphosphate hydrolases"/>
    <property type="match status" value="1"/>
</dbReference>
<proteinExistence type="predicted"/>
<dbReference type="EMBL" id="CP104013">
    <property type="protein sequence ID" value="UYP47829.1"/>
    <property type="molecule type" value="Genomic_DNA"/>
</dbReference>
<gene>
    <name evidence="3" type="ORF">NEF87_004114</name>
</gene>
<keyword evidence="2" id="KW-0342">GTP-binding</keyword>
<dbReference type="Pfam" id="PF04670">
    <property type="entry name" value="Gtr1_RagA"/>
    <property type="match status" value="1"/>
</dbReference>
<dbReference type="InterPro" id="IPR027417">
    <property type="entry name" value="P-loop_NTPase"/>
</dbReference>
<dbReference type="PANTHER" id="PTHR11259">
    <property type="entry name" value="RAS-RELATED GTP BINDING RAG/GTR YEAST"/>
    <property type="match status" value="1"/>
</dbReference>
<evidence type="ECO:0000256" key="2">
    <source>
        <dbReference type="ARBA" id="ARBA00023134"/>
    </source>
</evidence>
<dbReference type="SUPFAM" id="SSF52540">
    <property type="entry name" value="P-loop containing nucleoside triphosphate hydrolases"/>
    <property type="match status" value="1"/>
</dbReference>
<evidence type="ECO:0000313" key="3">
    <source>
        <dbReference type="EMBL" id="UYP47829.1"/>
    </source>
</evidence>
<dbReference type="InterPro" id="IPR006762">
    <property type="entry name" value="Gtr1_RagA"/>
</dbReference>
<protein>
    <recommendedName>
        <fullName evidence="5">GTP-binding protein</fullName>
    </recommendedName>
</protein>
<dbReference type="CDD" id="cd00882">
    <property type="entry name" value="Ras_like_GTPase"/>
    <property type="match status" value="1"/>
</dbReference>
<dbReference type="PANTHER" id="PTHR11259:SF1">
    <property type="entry name" value="RAS-RELATED GTP-BINDING PROTEIN"/>
    <property type="match status" value="1"/>
</dbReference>
<evidence type="ECO:0000313" key="4">
    <source>
        <dbReference type="Proteomes" id="UP001208689"/>
    </source>
</evidence>
<keyword evidence="4" id="KW-1185">Reference proteome</keyword>
<name>A0ABY6HWD1_9ARCH</name>
<keyword evidence="1" id="KW-0547">Nucleotide-binding</keyword>
<accession>A0ABY6HWD1</accession>